<dbReference type="InterPro" id="IPR051914">
    <property type="entry name" value="FAD-linked_OxidoTrans_Type4"/>
</dbReference>
<dbReference type="PANTHER" id="PTHR42934:SF3">
    <property type="entry name" value="D-LACTATE DEHYDROGENASE"/>
    <property type="match status" value="1"/>
</dbReference>
<keyword evidence="1" id="KW-0812">Transmembrane</keyword>
<organism evidence="3">
    <name type="scientific">marine sediment metagenome</name>
    <dbReference type="NCBI Taxonomy" id="412755"/>
    <lineage>
        <taxon>unclassified sequences</taxon>
        <taxon>metagenomes</taxon>
        <taxon>ecological metagenomes</taxon>
    </lineage>
</organism>
<sequence length="96" mass="10570">MSDISLSLAEIVGENYVSNKEEEAYFYARDPGLMPAHKPDYVVVPKTAEEIQKIVRLANKEKIPIVPMGAGMALTGLVIPLKGGIVIDMKRMNKII</sequence>
<keyword evidence="1" id="KW-0472">Membrane</keyword>
<feature type="transmembrane region" description="Helical" evidence="1">
    <location>
        <begin position="65"/>
        <end position="87"/>
    </location>
</feature>
<protein>
    <recommendedName>
        <fullName evidence="2">FAD-binding PCMH-type domain-containing protein</fullName>
    </recommendedName>
</protein>
<accession>X0YAM2</accession>
<dbReference type="PANTHER" id="PTHR42934">
    <property type="entry name" value="GLYCOLATE OXIDASE SUBUNIT GLCD"/>
    <property type="match status" value="1"/>
</dbReference>
<dbReference type="GO" id="GO:0071949">
    <property type="term" value="F:FAD binding"/>
    <property type="evidence" value="ECO:0007669"/>
    <property type="project" value="InterPro"/>
</dbReference>
<dbReference type="SUPFAM" id="SSF56176">
    <property type="entry name" value="FAD-binding/transporter-associated domain-like"/>
    <property type="match status" value="1"/>
</dbReference>
<dbReference type="InterPro" id="IPR016166">
    <property type="entry name" value="FAD-bd_PCMH"/>
</dbReference>
<gene>
    <name evidence="3" type="ORF">S01H1_76483</name>
</gene>
<feature type="domain" description="FAD-binding PCMH-type" evidence="2">
    <location>
        <begin position="34"/>
        <end position="96"/>
    </location>
</feature>
<dbReference type="Pfam" id="PF01565">
    <property type="entry name" value="FAD_binding_4"/>
    <property type="match status" value="1"/>
</dbReference>
<dbReference type="EMBL" id="BARS01051331">
    <property type="protein sequence ID" value="GAG44347.1"/>
    <property type="molecule type" value="Genomic_DNA"/>
</dbReference>
<comment type="caution">
    <text evidence="3">The sequence shown here is derived from an EMBL/GenBank/DDBJ whole genome shotgun (WGS) entry which is preliminary data.</text>
</comment>
<dbReference type="InterPro" id="IPR006094">
    <property type="entry name" value="Oxid_FAD_bind_N"/>
</dbReference>
<dbReference type="InterPro" id="IPR036318">
    <property type="entry name" value="FAD-bd_PCMH-like_sf"/>
</dbReference>
<keyword evidence="1" id="KW-1133">Transmembrane helix</keyword>
<evidence type="ECO:0000256" key="1">
    <source>
        <dbReference type="SAM" id="Phobius"/>
    </source>
</evidence>
<name>X0YAM2_9ZZZZ</name>
<dbReference type="Gene3D" id="3.30.465.10">
    <property type="match status" value="1"/>
</dbReference>
<reference evidence="3" key="1">
    <citation type="journal article" date="2014" name="Front. Microbiol.">
        <title>High frequency of phylogenetically diverse reductive dehalogenase-homologous genes in deep subseafloor sedimentary metagenomes.</title>
        <authorList>
            <person name="Kawai M."/>
            <person name="Futagami T."/>
            <person name="Toyoda A."/>
            <person name="Takaki Y."/>
            <person name="Nishi S."/>
            <person name="Hori S."/>
            <person name="Arai W."/>
            <person name="Tsubouchi T."/>
            <person name="Morono Y."/>
            <person name="Uchiyama I."/>
            <person name="Ito T."/>
            <person name="Fujiyama A."/>
            <person name="Inagaki F."/>
            <person name="Takami H."/>
        </authorList>
    </citation>
    <scope>NUCLEOTIDE SEQUENCE</scope>
    <source>
        <strain evidence="3">Expedition CK06-06</strain>
    </source>
</reference>
<evidence type="ECO:0000259" key="2">
    <source>
        <dbReference type="PROSITE" id="PS51387"/>
    </source>
</evidence>
<proteinExistence type="predicted"/>
<feature type="non-terminal residue" evidence="3">
    <location>
        <position position="96"/>
    </location>
</feature>
<evidence type="ECO:0000313" key="3">
    <source>
        <dbReference type="EMBL" id="GAG44347.1"/>
    </source>
</evidence>
<dbReference type="InterPro" id="IPR016169">
    <property type="entry name" value="FAD-bd_PCMH_sub2"/>
</dbReference>
<dbReference type="PROSITE" id="PS51387">
    <property type="entry name" value="FAD_PCMH"/>
    <property type="match status" value="1"/>
</dbReference>
<dbReference type="AlphaFoldDB" id="X0YAM2"/>